<reference evidence="2 3" key="1">
    <citation type="journal article" date="2018" name="Nat. Ecol. Evol.">
        <title>Pezizomycetes genomes reveal the molecular basis of ectomycorrhizal truffle lifestyle.</title>
        <authorList>
            <person name="Murat C."/>
            <person name="Payen T."/>
            <person name="Noel B."/>
            <person name="Kuo A."/>
            <person name="Morin E."/>
            <person name="Chen J."/>
            <person name="Kohler A."/>
            <person name="Krizsan K."/>
            <person name="Balestrini R."/>
            <person name="Da Silva C."/>
            <person name="Montanini B."/>
            <person name="Hainaut M."/>
            <person name="Levati E."/>
            <person name="Barry K.W."/>
            <person name="Belfiori B."/>
            <person name="Cichocki N."/>
            <person name="Clum A."/>
            <person name="Dockter R.B."/>
            <person name="Fauchery L."/>
            <person name="Guy J."/>
            <person name="Iotti M."/>
            <person name="Le Tacon F."/>
            <person name="Lindquist E.A."/>
            <person name="Lipzen A."/>
            <person name="Malagnac F."/>
            <person name="Mello A."/>
            <person name="Molinier V."/>
            <person name="Miyauchi S."/>
            <person name="Poulain J."/>
            <person name="Riccioni C."/>
            <person name="Rubini A."/>
            <person name="Sitrit Y."/>
            <person name="Splivallo R."/>
            <person name="Traeger S."/>
            <person name="Wang M."/>
            <person name="Zifcakova L."/>
            <person name="Wipf D."/>
            <person name="Zambonelli A."/>
            <person name="Paolocci F."/>
            <person name="Nowrousian M."/>
            <person name="Ottonello S."/>
            <person name="Baldrian P."/>
            <person name="Spatafora J.W."/>
            <person name="Henrissat B."/>
            <person name="Nagy L.G."/>
            <person name="Aury J.M."/>
            <person name="Wincker P."/>
            <person name="Grigoriev I.V."/>
            <person name="Bonfante P."/>
            <person name="Martin F.M."/>
        </authorList>
    </citation>
    <scope>NUCLEOTIDE SEQUENCE [LARGE SCALE GENOMIC DNA]</scope>
    <source>
        <strain evidence="2 3">CCBAS932</strain>
    </source>
</reference>
<name>A0A3N4KK40_9PEZI</name>
<gene>
    <name evidence="2" type="ORF">P167DRAFT_492003</name>
</gene>
<dbReference type="Proteomes" id="UP000277580">
    <property type="component" value="Unassembled WGS sequence"/>
</dbReference>
<dbReference type="AlphaFoldDB" id="A0A3N4KK40"/>
<proteinExistence type="predicted"/>
<keyword evidence="3" id="KW-1185">Reference proteome</keyword>
<dbReference type="EMBL" id="ML119149">
    <property type="protein sequence ID" value="RPB09682.1"/>
    <property type="molecule type" value="Genomic_DNA"/>
</dbReference>
<dbReference type="InterPro" id="IPR001223">
    <property type="entry name" value="Glyco_hydro18_cat"/>
</dbReference>
<dbReference type="InParanoid" id="A0A3N4KK40"/>
<dbReference type="SUPFAM" id="SSF51445">
    <property type="entry name" value="(Trans)glycosidases"/>
    <property type="match status" value="1"/>
</dbReference>
<sequence>MAPVIHPPTRPGGRQDPRIILYHQTHYIDGKTYVSLLPLLKTSSRRITHLILAAVHLNAIPGEITLNDHPFAHPSFDPLWDELTTLKDEGIKVLFMLGGAAQGTFTRLDTPDPATFEAYYAPLKELIEIYAPHGIDLDVEEPMSLTGIVRLIDRLKADFGAGFIITLAPVAAALQGGGNISGFSYEALEAARGASVSWYNTQFYCGWGSLENTGGYEAVVRRGWRPEKVVAGIVTNGRNGAGWVGMETLQTVLMELVEMFPGFGGVMGWEYFNGLPGDVGKPWEWAENVGMAVECGVALADALVEER</sequence>
<keyword evidence="2" id="KW-0378">Hydrolase</keyword>
<dbReference type="PROSITE" id="PS51910">
    <property type="entry name" value="GH18_2"/>
    <property type="match status" value="1"/>
</dbReference>
<dbReference type="STRING" id="1392247.A0A3N4KK40"/>
<dbReference type="GO" id="GO:0005975">
    <property type="term" value="P:carbohydrate metabolic process"/>
    <property type="evidence" value="ECO:0007669"/>
    <property type="project" value="InterPro"/>
</dbReference>
<protein>
    <submittedName>
        <fullName evidence="2">Glycoside hydrolase</fullName>
    </submittedName>
</protein>
<evidence type="ECO:0000313" key="2">
    <source>
        <dbReference type="EMBL" id="RPB09682.1"/>
    </source>
</evidence>
<dbReference type="OrthoDB" id="3012298at2759"/>
<feature type="domain" description="GH18" evidence="1">
    <location>
        <begin position="17"/>
        <end position="296"/>
    </location>
</feature>
<organism evidence="2 3">
    <name type="scientific">Morchella conica CCBAS932</name>
    <dbReference type="NCBI Taxonomy" id="1392247"/>
    <lineage>
        <taxon>Eukaryota</taxon>
        <taxon>Fungi</taxon>
        <taxon>Dikarya</taxon>
        <taxon>Ascomycota</taxon>
        <taxon>Pezizomycotina</taxon>
        <taxon>Pezizomycetes</taxon>
        <taxon>Pezizales</taxon>
        <taxon>Morchellaceae</taxon>
        <taxon>Morchella</taxon>
    </lineage>
</organism>
<dbReference type="Gene3D" id="3.20.20.80">
    <property type="entry name" value="Glycosidases"/>
    <property type="match status" value="1"/>
</dbReference>
<evidence type="ECO:0000313" key="3">
    <source>
        <dbReference type="Proteomes" id="UP000277580"/>
    </source>
</evidence>
<evidence type="ECO:0000259" key="1">
    <source>
        <dbReference type="PROSITE" id="PS51910"/>
    </source>
</evidence>
<dbReference type="InterPro" id="IPR017853">
    <property type="entry name" value="GH"/>
</dbReference>
<dbReference type="GO" id="GO:0016787">
    <property type="term" value="F:hydrolase activity"/>
    <property type="evidence" value="ECO:0007669"/>
    <property type="project" value="UniProtKB-KW"/>
</dbReference>
<accession>A0A3N4KK40</accession>